<organism evidence="2 3">
    <name type="scientific">Petrolisthes manimaculis</name>
    <dbReference type="NCBI Taxonomy" id="1843537"/>
    <lineage>
        <taxon>Eukaryota</taxon>
        <taxon>Metazoa</taxon>
        <taxon>Ecdysozoa</taxon>
        <taxon>Arthropoda</taxon>
        <taxon>Crustacea</taxon>
        <taxon>Multicrustacea</taxon>
        <taxon>Malacostraca</taxon>
        <taxon>Eumalacostraca</taxon>
        <taxon>Eucarida</taxon>
        <taxon>Decapoda</taxon>
        <taxon>Pleocyemata</taxon>
        <taxon>Anomura</taxon>
        <taxon>Galatheoidea</taxon>
        <taxon>Porcellanidae</taxon>
        <taxon>Petrolisthes</taxon>
    </lineage>
</organism>
<evidence type="ECO:0000313" key="3">
    <source>
        <dbReference type="Proteomes" id="UP001292094"/>
    </source>
</evidence>
<evidence type="ECO:0000256" key="1">
    <source>
        <dbReference type="SAM" id="MobiDB-lite"/>
    </source>
</evidence>
<dbReference type="Proteomes" id="UP001292094">
    <property type="component" value="Unassembled WGS sequence"/>
</dbReference>
<dbReference type="AlphaFoldDB" id="A0AAE1NNK5"/>
<proteinExistence type="predicted"/>
<sequence length="88" mass="10070">MLAIATSPKYKVDLGRGLEVTLLEGRREEETGKKRKKTGRKRKKTGNKAGGKIKKGERGKEERGDRKEMRNIEGIRKGETTVEDMRKR</sequence>
<gene>
    <name evidence="2" type="ORF">Pmani_034026</name>
</gene>
<evidence type="ECO:0000313" key="2">
    <source>
        <dbReference type="EMBL" id="KAK4293263.1"/>
    </source>
</evidence>
<feature type="compositionally biased region" description="Basic and acidic residues" evidence="1">
    <location>
        <begin position="54"/>
        <end position="88"/>
    </location>
</feature>
<dbReference type="EMBL" id="JAWZYT010004596">
    <property type="protein sequence ID" value="KAK4293263.1"/>
    <property type="molecule type" value="Genomic_DNA"/>
</dbReference>
<comment type="caution">
    <text evidence="2">The sequence shown here is derived from an EMBL/GenBank/DDBJ whole genome shotgun (WGS) entry which is preliminary data.</text>
</comment>
<keyword evidence="3" id="KW-1185">Reference proteome</keyword>
<name>A0AAE1NNK5_9EUCA</name>
<accession>A0AAE1NNK5</accession>
<protein>
    <submittedName>
        <fullName evidence="2">Uncharacterized protein</fullName>
    </submittedName>
</protein>
<feature type="compositionally biased region" description="Basic residues" evidence="1">
    <location>
        <begin position="33"/>
        <end position="53"/>
    </location>
</feature>
<feature type="region of interest" description="Disordered" evidence="1">
    <location>
        <begin position="23"/>
        <end position="88"/>
    </location>
</feature>
<reference evidence="2" key="1">
    <citation type="submission" date="2023-11" db="EMBL/GenBank/DDBJ databases">
        <title>Genome assemblies of two species of porcelain crab, Petrolisthes cinctipes and Petrolisthes manimaculis (Anomura: Porcellanidae).</title>
        <authorList>
            <person name="Angst P."/>
        </authorList>
    </citation>
    <scope>NUCLEOTIDE SEQUENCE</scope>
    <source>
        <strain evidence="2">PB745_02</strain>
        <tissue evidence="2">Gill</tissue>
    </source>
</reference>